<proteinExistence type="predicted"/>
<organism evidence="2 3">
    <name type="scientific">Strongylus vulgaris</name>
    <name type="common">Blood worm</name>
    <dbReference type="NCBI Taxonomy" id="40348"/>
    <lineage>
        <taxon>Eukaryota</taxon>
        <taxon>Metazoa</taxon>
        <taxon>Ecdysozoa</taxon>
        <taxon>Nematoda</taxon>
        <taxon>Chromadorea</taxon>
        <taxon>Rhabditida</taxon>
        <taxon>Rhabditina</taxon>
        <taxon>Rhabditomorpha</taxon>
        <taxon>Strongyloidea</taxon>
        <taxon>Strongylidae</taxon>
        <taxon>Strongylus</taxon>
    </lineage>
</organism>
<feature type="non-terminal residue" evidence="2">
    <location>
        <position position="627"/>
    </location>
</feature>
<evidence type="ECO:0000256" key="1">
    <source>
        <dbReference type="SAM" id="MobiDB-lite"/>
    </source>
</evidence>
<reference evidence="2 3" key="1">
    <citation type="submission" date="2018-11" db="EMBL/GenBank/DDBJ databases">
        <authorList>
            <consortium name="Pathogen Informatics"/>
        </authorList>
    </citation>
    <scope>NUCLEOTIDE SEQUENCE [LARGE SCALE GENOMIC DNA]</scope>
</reference>
<feature type="region of interest" description="Disordered" evidence="1">
    <location>
        <begin position="586"/>
        <end position="609"/>
    </location>
</feature>
<dbReference type="OrthoDB" id="3535323at2759"/>
<accession>A0A3P7KCX4</accession>
<evidence type="ECO:0000313" key="3">
    <source>
        <dbReference type="Proteomes" id="UP000270094"/>
    </source>
</evidence>
<name>A0A3P7KCX4_STRVU</name>
<dbReference type="EMBL" id="UYYB01001350">
    <property type="protein sequence ID" value="VDM65762.1"/>
    <property type="molecule type" value="Genomic_DNA"/>
</dbReference>
<keyword evidence="3" id="KW-1185">Reference proteome</keyword>
<gene>
    <name evidence="2" type="ORF">SVUK_LOCUS760</name>
</gene>
<dbReference type="AlphaFoldDB" id="A0A3P7KCX4"/>
<evidence type="ECO:0000313" key="2">
    <source>
        <dbReference type="EMBL" id="VDM65762.1"/>
    </source>
</evidence>
<dbReference type="InterPro" id="IPR036322">
    <property type="entry name" value="WD40_repeat_dom_sf"/>
</dbReference>
<sequence length="627" mass="69299">MGVLGDVNLRSGKSVQKEGASELITINGETKPLSEFSAKDALKAIVGPENSILTPRKRRSKYGSKASISAGVIPSCSNRMSLTGDGKMRFRFRKADVKDCAAGISDYPKYVEGVQKAHEQWRHEAAALPYCARLRDIKSSIWRTAYKSAHLPYIDKESVGFRIQDSEDKASHRINSAYREVPQSCQRLPALSSVELKRVIDDFVTVAYCGGPINAISIAPNPMPNDEEVVVVVTYPCETTLAGKDMRKAQGLVQFWLHSSEGTRSGLRPWFVLKSNFGLVFDAHWLDRPKCCKEDTLIGFLALSTAHGALLIYRLDSTSVSSPCSDAKELPVVEPEPALILFQPKPWLSGGVIEENSEPRFPPPLTSIAWCTRDEAQYIVAVNAAGGAVIWDMQRSLDTPYVLLDSSWCSPAASATFIGGFEVALSFRERMIRVYDVRTYQCTLEENTVRTAGARATSQPRLFSGFFTFQSEYFPVGTDGTDVPLNGVSFVCAETKSEGFFVLCVHHFRHEFMTWDVNACSENAVIASCGADGKLLLSTNGRLVTTCHIKDYGFSLLKTALTLVRKRISTPEEESMEELLAKMEARQESVENASGNEQKRPAAPSYSTHEESLQSLWLDIYLKADSV</sequence>
<dbReference type="Proteomes" id="UP000270094">
    <property type="component" value="Unassembled WGS sequence"/>
</dbReference>
<protein>
    <submittedName>
        <fullName evidence="2">Uncharacterized protein</fullName>
    </submittedName>
</protein>
<dbReference type="SUPFAM" id="SSF50978">
    <property type="entry name" value="WD40 repeat-like"/>
    <property type="match status" value="1"/>
</dbReference>